<accession>A0A2G5V526</accession>
<dbReference type="OrthoDB" id="124789at2759"/>
<dbReference type="Proteomes" id="UP000230233">
    <property type="component" value="Chromosome II"/>
</dbReference>
<dbReference type="AlphaFoldDB" id="A0A2G5V526"/>
<dbReference type="EMBL" id="PDUG01000002">
    <property type="protein sequence ID" value="PIC46885.1"/>
    <property type="molecule type" value="Genomic_DNA"/>
</dbReference>
<reference evidence="2" key="1">
    <citation type="submission" date="2017-10" db="EMBL/GenBank/DDBJ databases">
        <title>Rapid genome shrinkage in a self-fertile nematode reveals novel sperm competition proteins.</title>
        <authorList>
            <person name="Yin D."/>
            <person name="Schwarz E.M."/>
            <person name="Thomas C.G."/>
            <person name="Felde R.L."/>
            <person name="Korf I.F."/>
            <person name="Cutter A.D."/>
            <person name="Schartner C.M."/>
            <person name="Ralston E.J."/>
            <person name="Meyer B.J."/>
            <person name="Haag E.S."/>
        </authorList>
    </citation>
    <scope>NUCLEOTIDE SEQUENCE [LARGE SCALE GENOMIC DNA]</scope>
    <source>
        <strain evidence="2">JU1422</strain>
    </source>
</reference>
<name>A0A2G5V526_9PELO</name>
<protein>
    <submittedName>
        <fullName evidence="1">Uncharacterized protein</fullName>
    </submittedName>
</protein>
<gene>
    <name evidence="1" type="primary">Cni-EGAP2.1</name>
    <name evidence="1" type="synonym">Cnig_chr_II.g6427</name>
    <name evidence="1" type="ORF">B9Z55_006427</name>
</gene>
<comment type="caution">
    <text evidence="1">The sequence shown here is derived from an EMBL/GenBank/DDBJ whole genome shotgun (WGS) entry which is preliminary data.</text>
</comment>
<evidence type="ECO:0000313" key="1">
    <source>
        <dbReference type="EMBL" id="PIC46885.1"/>
    </source>
</evidence>
<organism evidence="1 2">
    <name type="scientific">Caenorhabditis nigoni</name>
    <dbReference type="NCBI Taxonomy" id="1611254"/>
    <lineage>
        <taxon>Eukaryota</taxon>
        <taxon>Metazoa</taxon>
        <taxon>Ecdysozoa</taxon>
        <taxon>Nematoda</taxon>
        <taxon>Chromadorea</taxon>
        <taxon>Rhabditida</taxon>
        <taxon>Rhabditina</taxon>
        <taxon>Rhabditomorpha</taxon>
        <taxon>Rhabditoidea</taxon>
        <taxon>Rhabditidae</taxon>
        <taxon>Peloderinae</taxon>
        <taxon>Caenorhabditis</taxon>
    </lineage>
</organism>
<evidence type="ECO:0000313" key="2">
    <source>
        <dbReference type="Proteomes" id="UP000230233"/>
    </source>
</evidence>
<keyword evidence="2" id="KW-1185">Reference proteome</keyword>
<sequence length="355" mass="40817">MSFEKKSSQIMDPSHDMHDDFDYSHHLQMVLSQLNGDEPAYPMDVGDVVLDDVHFPKPADMAAMADAEDIGPPPTTNEIIEDILENVDNYPKTLQILMLRGLLKKKQQCKKCEKPMHLRRRKCSYEWRCRTKDKKGDCSSCSIKSGSWFENTKLSFKIIFNVLVMHCKNYSSGHMSSILKLSTHSINEARRMVHELTDRIASRYPRIGEKTKDVYLEIITIKGKNDVYKVLAGQEIGTNHCFAAVLNDCSAALIERIKTVNVDPQAKVTMVKTVKDDDPDFASVAAIFFDEKKYYVHARDQFFCNLRENPEEHFLSTRVTLQSWLNDQVVRKTEGIKMMEKCVEELKTFTSKTSR</sequence>
<proteinExistence type="predicted"/>